<keyword evidence="1" id="KW-0472">Membrane</keyword>
<reference evidence="2 3" key="1">
    <citation type="submission" date="2016-04" db="EMBL/GenBank/DDBJ databases">
        <title>The genome of Intoshia linei affirms orthonectids as highly simplified spiralians.</title>
        <authorList>
            <person name="Mikhailov K.V."/>
            <person name="Slusarev G.S."/>
            <person name="Nikitin M.A."/>
            <person name="Logacheva M.D."/>
            <person name="Penin A."/>
            <person name="Aleoshin V."/>
            <person name="Panchin Y.V."/>
        </authorList>
    </citation>
    <scope>NUCLEOTIDE SEQUENCE [LARGE SCALE GENOMIC DNA]</scope>
    <source>
        <strain evidence="2">Intl2013</strain>
        <tissue evidence="2">Whole animal</tissue>
    </source>
</reference>
<protein>
    <submittedName>
        <fullName evidence="2">Uncharacterized protein</fullName>
    </submittedName>
</protein>
<dbReference type="OrthoDB" id="121441at2759"/>
<accession>A0A177AVN7</accession>
<keyword evidence="3" id="KW-1185">Reference proteome</keyword>
<dbReference type="AlphaFoldDB" id="A0A177AVN7"/>
<evidence type="ECO:0000313" key="3">
    <source>
        <dbReference type="Proteomes" id="UP000078046"/>
    </source>
</evidence>
<sequence>MTDLKKCEIVYQISKITVTASFSTSEILSDKFNIDVTDVVKDLFTLSDNIARIKNQFLIPHSPDYNKGQIDALLAEGKVVTYIAKSIGRSRKAIYNYINRSGFLNIPLKLKIIGRPSKFTCKEIRRIIRKTSKSVLSAGDIRDELDLNSSVRTIQRSLKACPYIERRKLKSKPFLSSTGSHGVARGKFEEEQKGDKYRIFYKNMKIGSQYFFVSNKDHVTTNSLDFIPFNDLFISTHSNSTSMGEHYIFVKSKLIERPTVNKSKMLFWVTFSDNTMIELNKNSPYSKIYDISIQSSNNSVVNIVNNELNFINPGKSNIVINIYTKRICEFSNSLYKKFSSLKTISPNKNRKTKFQLKNDQSPSINLNENQKKFSILIFQNNSHIYLINENVGSVDLDSPKELIFSVKSWNRNFDQVDIEKSFSGQNVLTNMISSQKNNKINQEVSFVKSNMGRIVIYSLVCIFLLVSCVFSIYIILLIIHHCKKIKLNRFFIFKNCETPQYNKHDNYFNSTKRYNKSFLTNSINLPNIKSSYPHVPSQSAHTVKYSNYKCKPNTTDSGFSTNQNVSQKETIRKMNRWIKKNYFIENTNFSHYPSIDFNTQYDVYNK</sequence>
<evidence type="ECO:0000313" key="2">
    <source>
        <dbReference type="EMBL" id="OAF65900.1"/>
    </source>
</evidence>
<dbReference type="Proteomes" id="UP000078046">
    <property type="component" value="Unassembled WGS sequence"/>
</dbReference>
<gene>
    <name evidence="2" type="ORF">A3Q56_06377</name>
</gene>
<keyword evidence="1" id="KW-0812">Transmembrane</keyword>
<evidence type="ECO:0000256" key="1">
    <source>
        <dbReference type="SAM" id="Phobius"/>
    </source>
</evidence>
<keyword evidence="1" id="KW-1133">Transmembrane helix</keyword>
<dbReference type="InterPro" id="IPR036388">
    <property type="entry name" value="WH-like_DNA-bd_sf"/>
</dbReference>
<feature type="transmembrane region" description="Helical" evidence="1">
    <location>
        <begin position="454"/>
        <end position="479"/>
    </location>
</feature>
<organism evidence="2 3">
    <name type="scientific">Intoshia linei</name>
    <dbReference type="NCBI Taxonomy" id="1819745"/>
    <lineage>
        <taxon>Eukaryota</taxon>
        <taxon>Metazoa</taxon>
        <taxon>Spiralia</taxon>
        <taxon>Lophotrochozoa</taxon>
        <taxon>Mesozoa</taxon>
        <taxon>Orthonectida</taxon>
        <taxon>Rhopaluridae</taxon>
        <taxon>Intoshia</taxon>
    </lineage>
</organism>
<proteinExistence type="predicted"/>
<name>A0A177AVN7_9BILA</name>
<dbReference type="Gene3D" id="1.10.10.10">
    <property type="entry name" value="Winged helix-like DNA-binding domain superfamily/Winged helix DNA-binding domain"/>
    <property type="match status" value="1"/>
</dbReference>
<comment type="caution">
    <text evidence="2">The sequence shown here is derived from an EMBL/GenBank/DDBJ whole genome shotgun (WGS) entry which is preliminary data.</text>
</comment>
<dbReference type="Gene3D" id="1.10.10.60">
    <property type="entry name" value="Homeodomain-like"/>
    <property type="match status" value="1"/>
</dbReference>
<dbReference type="EMBL" id="LWCA01001106">
    <property type="protein sequence ID" value="OAF65900.1"/>
    <property type="molecule type" value="Genomic_DNA"/>
</dbReference>